<evidence type="ECO:0000313" key="2">
    <source>
        <dbReference type="Proteomes" id="UP001501470"/>
    </source>
</evidence>
<proteinExistence type="predicted"/>
<gene>
    <name evidence="1" type="ORF">GCM10009827_057420</name>
</gene>
<reference evidence="1 2" key="1">
    <citation type="journal article" date="2019" name="Int. J. Syst. Evol. Microbiol.">
        <title>The Global Catalogue of Microorganisms (GCM) 10K type strain sequencing project: providing services to taxonomists for standard genome sequencing and annotation.</title>
        <authorList>
            <consortium name="The Broad Institute Genomics Platform"/>
            <consortium name="The Broad Institute Genome Sequencing Center for Infectious Disease"/>
            <person name="Wu L."/>
            <person name="Ma J."/>
        </authorList>
    </citation>
    <scope>NUCLEOTIDE SEQUENCE [LARGE SCALE GENOMIC DNA]</scope>
    <source>
        <strain evidence="1 2">JCM 15933</strain>
    </source>
</reference>
<sequence length="80" mass="8687">MAGLRQRHGTPILIRSDFAGCTHGILAHIRGLREHGLDTRFSVGVAITEPIRQAILAAKQHLLWVPALDSDGEPRDGAEV</sequence>
<accession>A0ABN2B1P2</accession>
<keyword evidence="2" id="KW-1185">Reference proteome</keyword>
<protein>
    <submittedName>
        <fullName evidence="1">Uncharacterized protein</fullName>
    </submittedName>
</protein>
<name>A0ABN2B1P2_9ACTN</name>
<evidence type="ECO:0000313" key="1">
    <source>
        <dbReference type="EMBL" id="GAA1532125.1"/>
    </source>
</evidence>
<dbReference type="Proteomes" id="UP001501470">
    <property type="component" value="Unassembled WGS sequence"/>
</dbReference>
<dbReference type="EMBL" id="BAAAQD010000012">
    <property type="protein sequence ID" value="GAA1532125.1"/>
    <property type="molecule type" value="Genomic_DNA"/>
</dbReference>
<organism evidence="1 2">
    <name type="scientific">Dactylosporangium maewongense</name>
    <dbReference type="NCBI Taxonomy" id="634393"/>
    <lineage>
        <taxon>Bacteria</taxon>
        <taxon>Bacillati</taxon>
        <taxon>Actinomycetota</taxon>
        <taxon>Actinomycetes</taxon>
        <taxon>Micromonosporales</taxon>
        <taxon>Micromonosporaceae</taxon>
        <taxon>Dactylosporangium</taxon>
    </lineage>
</organism>
<comment type="caution">
    <text evidence="1">The sequence shown here is derived from an EMBL/GenBank/DDBJ whole genome shotgun (WGS) entry which is preliminary data.</text>
</comment>